<organism evidence="2 3">
    <name type="scientific">Candidatus Doudnabacteria bacterium RIFCSPHIGHO2_12_FULL_48_16</name>
    <dbReference type="NCBI Taxonomy" id="1817838"/>
    <lineage>
        <taxon>Bacteria</taxon>
        <taxon>Candidatus Doudnaibacteriota</taxon>
    </lineage>
</organism>
<dbReference type="AlphaFoldDB" id="A0A1F5PKR4"/>
<protein>
    <recommendedName>
        <fullName evidence="4">Portal protein</fullName>
    </recommendedName>
</protein>
<sequence length="625" mass="72007">MAESTQKIKEEETSKKEVYSPSADEQALIEKWKKRFTRAEEYLRPYRAKWLRMYKHYRAYQEKTNYAYQTRLMPPIAFQIVETVASRLATAKRKTRILPRDKKDVESKSISSWNDLVGYDFDAIKLSKKLPKWVKSASTYGNGIGMLTWLTDENIDHDDPFLTICDLWDILPAPETEDLEEDCPWLIRRILKSKDKIEREEKARGENALYKNVNFLEAKQVEDWKKERYEVNTKKMGQIQSSDSTETPGSVIKVTGEKYEPEKQIELWECYDFEEGKLITFGNREVLMRDDENPYKKVNHGRIFLNLADHEVNWELWGIGHIEPVETTIVEIADLRNQRMDDVILMLDPVIKIRKDSGISKNDIIFAPGAKWELRKMDDVVVERLPDISLMGVNEERALRDEIERTLAISEYAQGMPKSSDEPLGKVAMLIGQSNLRLSSFAQNLSETLSSLANMLIELNQEFIEEDKLYRVIGDEVSFKEFTMADKEVKVDAVVTVDPVVPPDQQARLNQSLLLYDKFVAQDKPDPNSPDEIKQWKKRKRAIQEMILEEMGKEAYRVVILGEEKNETTQGKEPVIQPGEPPPISEAGAPPDALPPPSPQARPGFLRSVLSRIPIIGRGQKTINQ</sequence>
<feature type="compositionally biased region" description="Basic and acidic residues" evidence="1">
    <location>
        <begin position="1"/>
        <end position="18"/>
    </location>
</feature>
<reference evidence="2 3" key="1">
    <citation type="journal article" date="2016" name="Nat. Commun.">
        <title>Thousands of microbial genomes shed light on interconnected biogeochemical processes in an aquifer system.</title>
        <authorList>
            <person name="Anantharaman K."/>
            <person name="Brown C.T."/>
            <person name="Hug L.A."/>
            <person name="Sharon I."/>
            <person name="Castelle C.J."/>
            <person name="Probst A.J."/>
            <person name="Thomas B.C."/>
            <person name="Singh A."/>
            <person name="Wilkins M.J."/>
            <person name="Karaoz U."/>
            <person name="Brodie E.L."/>
            <person name="Williams K.H."/>
            <person name="Hubbard S.S."/>
            <person name="Banfield J.F."/>
        </authorList>
    </citation>
    <scope>NUCLEOTIDE SEQUENCE [LARGE SCALE GENOMIC DNA]</scope>
</reference>
<evidence type="ECO:0000313" key="3">
    <source>
        <dbReference type="Proteomes" id="UP000177682"/>
    </source>
</evidence>
<feature type="region of interest" description="Disordered" evidence="1">
    <location>
        <begin position="1"/>
        <end position="23"/>
    </location>
</feature>
<feature type="region of interest" description="Disordered" evidence="1">
    <location>
        <begin position="567"/>
        <end position="604"/>
    </location>
</feature>
<proteinExistence type="predicted"/>
<evidence type="ECO:0000313" key="2">
    <source>
        <dbReference type="EMBL" id="OGE90513.1"/>
    </source>
</evidence>
<name>A0A1F5PKR4_9BACT</name>
<accession>A0A1F5PKR4</accession>
<gene>
    <name evidence="2" type="ORF">A3E29_01815</name>
</gene>
<evidence type="ECO:0008006" key="4">
    <source>
        <dbReference type="Google" id="ProtNLM"/>
    </source>
</evidence>
<dbReference type="Proteomes" id="UP000177682">
    <property type="component" value="Unassembled WGS sequence"/>
</dbReference>
<dbReference type="EMBL" id="MFEY01000005">
    <property type="protein sequence ID" value="OGE90513.1"/>
    <property type="molecule type" value="Genomic_DNA"/>
</dbReference>
<evidence type="ECO:0000256" key="1">
    <source>
        <dbReference type="SAM" id="MobiDB-lite"/>
    </source>
</evidence>
<comment type="caution">
    <text evidence="2">The sequence shown here is derived from an EMBL/GenBank/DDBJ whole genome shotgun (WGS) entry which is preliminary data.</text>
</comment>